<reference evidence="11 12" key="1">
    <citation type="journal article" date="2010" name="Nature">
        <title>The sequence and de novo assembly of the giant panda genome.</title>
        <authorList>
            <person name="Li R."/>
            <person name="Fan W."/>
            <person name="Tian G."/>
            <person name="Zhu H."/>
            <person name="He L."/>
            <person name="Cai J."/>
            <person name="Huang Q."/>
            <person name="Cai Q."/>
            <person name="Li B."/>
            <person name="Bai Y."/>
            <person name="Zhang Z."/>
            <person name="Zhang Y."/>
            <person name="Wang W."/>
            <person name="Li J."/>
            <person name="Wei F."/>
            <person name="Li H."/>
            <person name="Jian M."/>
            <person name="Li J."/>
            <person name="Zhang Z."/>
            <person name="Nielsen R."/>
            <person name="Li D."/>
            <person name="Gu W."/>
            <person name="Yang Z."/>
            <person name="Xuan Z."/>
            <person name="Ryder O.A."/>
            <person name="Leung F.C."/>
            <person name="Zhou Y."/>
            <person name="Cao J."/>
            <person name="Sun X."/>
            <person name="Fu Y."/>
            <person name="Fang X."/>
            <person name="Guo X."/>
            <person name="Wang B."/>
            <person name="Hou R."/>
            <person name="Shen F."/>
            <person name="Mu B."/>
            <person name="Ni P."/>
            <person name="Lin R."/>
            <person name="Qian W."/>
            <person name="Wang G."/>
            <person name="Yu C."/>
            <person name="Nie W."/>
            <person name="Wang J."/>
            <person name="Wu Z."/>
            <person name="Liang H."/>
            <person name="Min J."/>
            <person name="Wu Q."/>
            <person name="Cheng S."/>
            <person name="Ruan J."/>
            <person name="Wang M."/>
            <person name="Shi Z."/>
            <person name="Wen M."/>
            <person name="Liu B."/>
            <person name="Ren X."/>
            <person name="Zheng H."/>
            <person name="Dong D."/>
            <person name="Cook K."/>
            <person name="Shan G."/>
            <person name="Zhang H."/>
            <person name="Kosiol C."/>
            <person name="Xie X."/>
            <person name="Lu Z."/>
            <person name="Zheng H."/>
            <person name="Li Y."/>
            <person name="Steiner C.C."/>
            <person name="Lam T.T."/>
            <person name="Lin S."/>
            <person name="Zhang Q."/>
            <person name="Li G."/>
            <person name="Tian J."/>
            <person name="Gong T."/>
            <person name="Liu H."/>
            <person name="Zhang D."/>
            <person name="Fang L."/>
            <person name="Ye C."/>
            <person name="Zhang J."/>
            <person name="Hu W."/>
            <person name="Xu A."/>
            <person name="Ren Y."/>
            <person name="Zhang G."/>
            <person name="Bruford M.W."/>
            <person name="Li Q."/>
            <person name="Ma L."/>
            <person name="Guo Y."/>
            <person name="An N."/>
            <person name="Hu Y."/>
            <person name="Zheng Y."/>
            <person name="Shi Y."/>
            <person name="Li Z."/>
            <person name="Liu Q."/>
            <person name="Chen Y."/>
            <person name="Zhao J."/>
            <person name="Qu N."/>
            <person name="Zhao S."/>
            <person name="Tian F."/>
            <person name="Wang X."/>
            <person name="Wang H."/>
            <person name="Xu L."/>
            <person name="Liu X."/>
            <person name="Vinar T."/>
            <person name="Wang Y."/>
            <person name="Lam T.W."/>
            <person name="Yiu S.M."/>
            <person name="Liu S."/>
            <person name="Zhang H."/>
            <person name="Li D."/>
            <person name="Huang Y."/>
            <person name="Wang X."/>
            <person name="Yang G."/>
            <person name="Jiang Z."/>
            <person name="Wang J."/>
            <person name="Qin N."/>
            <person name="Li L."/>
            <person name="Li J."/>
            <person name="Bolund L."/>
            <person name="Kristiansen K."/>
            <person name="Wong G.K."/>
            <person name="Olson M."/>
            <person name="Zhang X."/>
            <person name="Li S."/>
            <person name="Yang H."/>
            <person name="Wang J."/>
            <person name="Wang J."/>
        </authorList>
    </citation>
    <scope>NUCLEOTIDE SEQUENCE [LARGE SCALE GENOMIC DNA]</scope>
</reference>
<dbReference type="InterPro" id="IPR043128">
    <property type="entry name" value="Rev_trsase/Diguanyl_cyclase"/>
</dbReference>
<keyword evidence="3 6" id="KW-0863">Zinc-finger</keyword>
<proteinExistence type="predicted"/>
<dbReference type="Gene3D" id="1.10.150.810">
    <property type="match status" value="1"/>
</dbReference>
<dbReference type="Ensembl" id="ENSAMET00000033523.1">
    <property type="protein sequence ID" value="ENSAMEP00000033118.1"/>
    <property type="gene ID" value="ENSAMEG00000000744.2"/>
</dbReference>
<reference evidence="11" key="3">
    <citation type="submission" date="2025-09" db="UniProtKB">
        <authorList>
            <consortium name="Ensembl"/>
        </authorList>
    </citation>
    <scope>IDENTIFICATION</scope>
</reference>
<dbReference type="FunFam" id="3.40.1170.60:FF:000002">
    <property type="entry name" value="Polymerase (DNA directed) kappa"/>
    <property type="match status" value="1"/>
</dbReference>
<keyword evidence="2 6" id="KW-0227">DNA damage</keyword>
<dbReference type="GO" id="GO:0003677">
    <property type="term" value="F:DNA binding"/>
    <property type="evidence" value="ECO:0007669"/>
    <property type="project" value="InterPro"/>
</dbReference>
<evidence type="ECO:0000256" key="5">
    <source>
        <dbReference type="ARBA" id="ARBA00023204"/>
    </source>
</evidence>
<name>A0A7N5K5R3_AILME</name>
<evidence type="ECO:0000313" key="12">
    <source>
        <dbReference type="Proteomes" id="UP000008912"/>
    </source>
</evidence>
<dbReference type="SUPFAM" id="SSF56672">
    <property type="entry name" value="DNA/RNA polymerases"/>
    <property type="match status" value="1"/>
</dbReference>
<evidence type="ECO:0000256" key="1">
    <source>
        <dbReference type="ARBA" id="ARBA00022723"/>
    </source>
</evidence>
<keyword evidence="7" id="KW-0175">Coiled coil</keyword>
<feature type="domain" description="UBZ4-type" evidence="10">
    <location>
        <begin position="577"/>
        <end position="607"/>
    </location>
</feature>
<dbReference type="PROSITE" id="PS50173">
    <property type="entry name" value="UMUC"/>
    <property type="match status" value="1"/>
</dbReference>
<dbReference type="PANTHER" id="PTHR11076:SF33">
    <property type="entry name" value="DNA POLYMERASE KAPPA"/>
    <property type="match status" value="1"/>
</dbReference>
<feature type="domain" description="UmuC" evidence="9">
    <location>
        <begin position="103"/>
        <end position="313"/>
    </location>
</feature>
<feature type="region of interest" description="Disordered" evidence="8">
    <location>
        <begin position="618"/>
        <end position="671"/>
    </location>
</feature>
<dbReference type="GeneTree" id="ENSGT00940000156667"/>
<dbReference type="AlphaFoldDB" id="A0A7N5K5R3"/>
<dbReference type="FunFam" id="1.10.150.810:FF:000002">
    <property type="entry name" value="Polymerase (DNA directed) kappa"/>
    <property type="match status" value="1"/>
</dbReference>
<reference evidence="11" key="2">
    <citation type="submission" date="2025-08" db="UniProtKB">
        <authorList>
            <consortium name="Ensembl"/>
        </authorList>
    </citation>
    <scope>IDENTIFICATION</scope>
</reference>
<dbReference type="Gene3D" id="3.40.1170.60">
    <property type="match status" value="1"/>
</dbReference>
<keyword evidence="12" id="KW-1185">Reference proteome</keyword>
<keyword evidence="1" id="KW-0479">Metal-binding</keyword>
<dbReference type="GO" id="GO:0005634">
    <property type="term" value="C:nucleus"/>
    <property type="evidence" value="ECO:0007669"/>
    <property type="project" value="TreeGrafter"/>
</dbReference>
<sequence>MDSTKEKNGNYKDDLLLRVGLNDNKAGMEGLDKEKINKIIMEATKGSRFYGNELKKEKQVNQRIENMMQQKAQITSQQLRKAQLQVDRFAMELEQSRDLSNTIVHIDMDAFYAAVEMRDNPELKDKPIAVGSMSMLSTSNYYARRFGVRAAMPGFIAKRLCPQLIIVPPNFDKYRAVSTEVKEILADYDPNFMAMSLDEAYLNITQHLQERQNWPEDKRKYFIKTGNSLENEKPGKEAHKLSEHERSTSPLLFDDSPPDLHPQGIPLQVNFEEQNNPQILQNSIVFGTSAEEVVKEIRFRIEQKTTLTASAGIRLSSFPNEEDKKQQRSIIGFLQAGNQTLSAAGYILEKTDKDQFLKPLEISHKKSFFDKKRSERKWSHQDTFKCEAVDKQSLRTSHSFQVLKKKMNENSETSENSNNSQIFTCPICFREQRSISLEAFNKHVDACLDGSLISENSSVFSCSHASSTEISKKENVHPSFSLHEKQDYETHQKNSEISSVDCVELVETEDNPPEAESVGGLSEKHSKEECPSLPSRSFNIAECCHNSSSTVSLEDTGSLSQQESSQPYLHEVITDQALVCPVCNLEQKTSDLTLFNVHVDVCLNKGIIQELRKDKVNLANQPRESTQSTDNSGRVQKTATKPKRPGSMTKYSASKKTKPNNPRHTLDVFFK</sequence>
<evidence type="ECO:0000313" key="11">
    <source>
        <dbReference type="Ensembl" id="ENSAMEP00000033118.1"/>
    </source>
</evidence>
<evidence type="ECO:0000256" key="3">
    <source>
        <dbReference type="ARBA" id="ARBA00022771"/>
    </source>
</evidence>
<dbReference type="GO" id="GO:0006281">
    <property type="term" value="P:DNA repair"/>
    <property type="evidence" value="ECO:0007669"/>
    <property type="project" value="UniProtKB-KW"/>
</dbReference>
<dbReference type="PROSITE" id="PS51908">
    <property type="entry name" value="ZF_UBZ4"/>
    <property type="match status" value="1"/>
</dbReference>
<feature type="compositionally biased region" description="Polar residues" evidence="8">
    <location>
        <begin position="618"/>
        <end position="639"/>
    </location>
</feature>
<evidence type="ECO:0000256" key="6">
    <source>
        <dbReference type="PROSITE-ProRule" id="PRU01256"/>
    </source>
</evidence>
<keyword evidence="5 6" id="KW-0234">DNA repair</keyword>
<dbReference type="Proteomes" id="UP000008912">
    <property type="component" value="Unassembled WGS sequence"/>
</dbReference>
<dbReference type="PANTHER" id="PTHR11076">
    <property type="entry name" value="DNA REPAIR POLYMERASE UMUC / TRANSFERASE FAMILY MEMBER"/>
    <property type="match status" value="1"/>
</dbReference>
<dbReference type="Gene3D" id="3.30.160.60">
    <property type="entry name" value="Classic Zinc Finger"/>
    <property type="match status" value="2"/>
</dbReference>
<evidence type="ECO:0000256" key="2">
    <source>
        <dbReference type="ARBA" id="ARBA00022763"/>
    </source>
</evidence>
<feature type="region of interest" description="Disordered" evidence="8">
    <location>
        <begin position="226"/>
        <end position="265"/>
    </location>
</feature>
<dbReference type="InterPro" id="IPR043502">
    <property type="entry name" value="DNA/RNA_pol_sf"/>
</dbReference>
<evidence type="ECO:0000259" key="9">
    <source>
        <dbReference type="PROSITE" id="PS50173"/>
    </source>
</evidence>
<evidence type="ECO:0000256" key="8">
    <source>
        <dbReference type="SAM" id="MobiDB-lite"/>
    </source>
</evidence>
<dbReference type="FunFam" id="3.30.160.60:FF:000807">
    <property type="entry name" value="Polymerase (DNA directed) kappa"/>
    <property type="match status" value="1"/>
</dbReference>
<organism evidence="11 12">
    <name type="scientific">Ailuropoda melanoleuca</name>
    <name type="common">Giant panda</name>
    <dbReference type="NCBI Taxonomy" id="9646"/>
    <lineage>
        <taxon>Eukaryota</taxon>
        <taxon>Metazoa</taxon>
        <taxon>Chordata</taxon>
        <taxon>Craniata</taxon>
        <taxon>Vertebrata</taxon>
        <taxon>Euteleostomi</taxon>
        <taxon>Mammalia</taxon>
        <taxon>Eutheria</taxon>
        <taxon>Laurasiatheria</taxon>
        <taxon>Carnivora</taxon>
        <taxon>Caniformia</taxon>
        <taxon>Ursidae</taxon>
        <taxon>Ailuropoda</taxon>
    </lineage>
</organism>
<gene>
    <name evidence="11" type="primary">POLK</name>
</gene>
<dbReference type="Pfam" id="PF00817">
    <property type="entry name" value="IMS"/>
    <property type="match status" value="1"/>
</dbReference>
<evidence type="ECO:0000259" key="10">
    <source>
        <dbReference type="PROSITE" id="PS51908"/>
    </source>
</evidence>
<dbReference type="InterPro" id="IPR050116">
    <property type="entry name" value="DNA_polymerase-Y"/>
</dbReference>
<dbReference type="GO" id="GO:0042276">
    <property type="term" value="P:error-prone translesion synthesis"/>
    <property type="evidence" value="ECO:0007669"/>
    <property type="project" value="TreeGrafter"/>
</dbReference>
<dbReference type="Gene3D" id="3.30.70.270">
    <property type="match status" value="1"/>
</dbReference>
<evidence type="ECO:0000256" key="4">
    <source>
        <dbReference type="ARBA" id="ARBA00022833"/>
    </source>
</evidence>
<feature type="coiled-coil region" evidence="7">
    <location>
        <begin position="57"/>
        <end position="99"/>
    </location>
</feature>
<feature type="compositionally biased region" description="Basic and acidic residues" evidence="8">
    <location>
        <begin position="230"/>
        <end position="247"/>
    </location>
</feature>
<protein>
    <submittedName>
        <fullName evidence="11">DNA polymerase kappa</fullName>
    </submittedName>
</protein>
<dbReference type="InterPro" id="IPR006642">
    <property type="entry name" value="Rad18_UBZ4"/>
</dbReference>
<keyword evidence="4" id="KW-0862">Zinc</keyword>
<accession>A0A7N5K5R3</accession>
<evidence type="ECO:0000256" key="7">
    <source>
        <dbReference type="SAM" id="Coils"/>
    </source>
</evidence>
<dbReference type="InterPro" id="IPR001126">
    <property type="entry name" value="UmuC"/>
</dbReference>
<dbReference type="SMART" id="SM00734">
    <property type="entry name" value="ZnF_Rad18"/>
    <property type="match status" value="2"/>
</dbReference>
<dbReference type="GO" id="GO:0003887">
    <property type="term" value="F:DNA-directed DNA polymerase activity"/>
    <property type="evidence" value="ECO:0007669"/>
    <property type="project" value="TreeGrafter"/>
</dbReference>
<dbReference type="FunFam" id="3.30.160.60:FF:000956">
    <property type="entry name" value="DNA polymerase kappa"/>
    <property type="match status" value="1"/>
</dbReference>
<dbReference type="GO" id="GO:0008270">
    <property type="term" value="F:zinc ion binding"/>
    <property type="evidence" value="ECO:0007669"/>
    <property type="project" value="UniProtKB-KW"/>
</dbReference>
<feature type="region of interest" description="Disordered" evidence="8">
    <location>
        <begin position="509"/>
        <end position="528"/>
    </location>
</feature>